<evidence type="ECO:0000256" key="1">
    <source>
        <dbReference type="SAM" id="Phobius"/>
    </source>
</evidence>
<feature type="transmembrane region" description="Helical" evidence="1">
    <location>
        <begin position="105"/>
        <end position="125"/>
    </location>
</feature>
<keyword evidence="1" id="KW-1133">Transmembrane helix</keyword>
<name>A0A8D8M6B7_9HEMI</name>
<protein>
    <submittedName>
        <fullName evidence="3">Uncharacterized protein</fullName>
    </submittedName>
</protein>
<dbReference type="PANTHER" id="PTHR47027">
    <property type="entry name" value="REVERSE TRANSCRIPTASE DOMAIN-CONTAINING PROTEIN"/>
    <property type="match status" value="1"/>
</dbReference>
<feature type="chain" id="PRO_5034969719" evidence="2">
    <location>
        <begin position="21"/>
        <end position="131"/>
    </location>
</feature>
<feature type="signal peptide" evidence="2">
    <location>
        <begin position="1"/>
        <end position="20"/>
    </location>
</feature>
<reference evidence="3" key="1">
    <citation type="submission" date="2021-05" db="EMBL/GenBank/DDBJ databases">
        <authorList>
            <person name="Alioto T."/>
            <person name="Alioto T."/>
            <person name="Gomez Garrido J."/>
        </authorList>
    </citation>
    <scope>NUCLEOTIDE SEQUENCE</scope>
</reference>
<evidence type="ECO:0000256" key="2">
    <source>
        <dbReference type="SAM" id="SignalP"/>
    </source>
</evidence>
<keyword evidence="1" id="KW-0472">Membrane</keyword>
<sequence>MKMRLLRCYIFSILLYGVESWTLTEATTNRLEAFEMWIYRRILRISWMDRITNETLSFQRMKKDKEIMHTIKRRKLEYLGHILLSTLRSRVRFPLGVDFSRKEKFVLGMACLSSFLSFFYLRFLGTKHLIL</sequence>
<keyword evidence="1" id="KW-0812">Transmembrane</keyword>
<dbReference type="EMBL" id="HBUF01042960">
    <property type="protein sequence ID" value="CAG6618612.1"/>
    <property type="molecule type" value="Transcribed_RNA"/>
</dbReference>
<proteinExistence type="predicted"/>
<dbReference type="PANTHER" id="PTHR47027:SF25">
    <property type="entry name" value="REVERSE TRANSCRIPTASE DOMAIN-CONTAINING PROTEIN"/>
    <property type="match status" value="1"/>
</dbReference>
<keyword evidence="2" id="KW-0732">Signal</keyword>
<accession>A0A8D8M6B7</accession>
<organism evidence="3">
    <name type="scientific">Cacopsylla melanoneura</name>
    <dbReference type="NCBI Taxonomy" id="428564"/>
    <lineage>
        <taxon>Eukaryota</taxon>
        <taxon>Metazoa</taxon>
        <taxon>Ecdysozoa</taxon>
        <taxon>Arthropoda</taxon>
        <taxon>Hexapoda</taxon>
        <taxon>Insecta</taxon>
        <taxon>Pterygota</taxon>
        <taxon>Neoptera</taxon>
        <taxon>Paraneoptera</taxon>
        <taxon>Hemiptera</taxon>
        <taxon>Sternorrhyncha</taxon>
        <taxon>Psylloidea</taxon>
        <taxon>Psyllidae</taxon>
        <taxon>Psyllinae</taxon>
        <taxon>Cacopsylla</taxon>
    </lineage>
</organism>
<dbReference type="AlphaFoldDB" id="A0A8D8M6B7"/>
<evidence type="ECO:0000313" key="3">
    <source>
        <dbReference type="EMBL" id="CAG6618612.1"/>
    </source>
</evidence>